<reference evidence="1 2" key="1">
    <citation type="submission" date="2019-06" db="EMBL/GenBank/DDBJ databases">
        <title>Genome Sequence of the Brown Rot Fungal Pathogen Monilinia laxa.</title>
        <authorList>
            <person name="De Miccolis Angelini R.M."/>
            <person name="Landi L."/>
            <person name="Abate D."/>
            <person name="Pollastro S."/>
            <person name="Romanazzi G."/>
            <person name="Faretra F."/>
        </authorList>
    </citation>
    <scope>NUCLEOTIDE SEQUENCE [LARGE SCALE GENOMIC DNA]</scope>
    <source>
        <strain evidence="1 2">Mlax316</strain>
    </source>
</reference>
<dbReference type="Proteomes" id="UP000326757">
    <property type="component" value="Unassembled WGS sequence"/>
</dbReference>
<organism evidence="1 2">
    <name type="scientific">Monilinia laxa</name>
    <name type="common">Brown rot fungus</name>
    <name type="synonym">Sclerotinia laxa</name>
    <dbReference type="NCBI Taxonomy" id="61186"/>
    <lineage>
        <taxon>Eukaryota</taxon>
        <taxon>Fungi</taxon>
        <taxon>Dikarya</taxon>
        <taxon>Ascomycota</taxon>
        <taxon>Pezizomycotina</taxon>
        <taxon>Leotiomycetes</taxon>
        <taxon>Helotiales</taxon>
        <taxon>Sclerotiniaceae</taxon>
        <taxon>Monilinia</taxon>
    </lineage>
</organism>
<evidence type="ECO:0000313" key="1">
    <source>
        <dbReference type="EMBL" id="KAB8294997.1"/>
    </source>
</evidence>
<gene>
    <name evidence="1" type="ORF">EYC80_006946</name>
</gene>
<sequence length="77" mass="9067">MSMLDTILPKRRTATWRIEFSIVLNPKISYLLLPKTSTDMILETRSRSRRPSRSIRVQKTYSNMIRELLTPSLTRSL</sequence>
<evidence type="ECO:0000313" key="2">
    <source>
        <dbReference type="Proteomes" id="UP000326757"/>
    </source>
</evidence>
<proteinExistence type="predicted"/>
<dbReference type="EMBL" id="VIGI01000010">
    <property type="protein sequence ID" value="KAB8294997.1"/>
    <property type="molecule type" value="Genomic_DNA"/>
</dbReference>
<accession>A0A5N6K018</accession>
<name>A0A5N6K018_MONLA</name>
<protein>
    <submittedName>
        <fullName evidence="1">Uncharacterized protein</fullName>
    </submittedName>
</protein>
<dbReference type="AlphaFoldDB" id="A0A5N6K018"/>
<keyword evidence="2" id="KW-1185">Reference proteome</keyword>
<comment type="caution">
    <text evidence="1">The sequence shown here is derived from an EMBL/GenBank/DDBJ whole genome shotgun (WGS) entry which is preliminary data.</text>
</comment>